<proteinExistence type="predicted"/>
<sequence length="149" mass="17015">MEERCWQMTKNKLGEDHPDTLVSVGELAGYYNRLGDSRRAVVMEEERWKIRDKFKESRISLPLLSSTNAFRMRGEEKGRAQHNPSSPIKSQGAPKLGHDLQKNQATTVTISVVRVKAIAALLLRYARPQPDDVKQMKVEAAILNRSQWK</sequence>
<reference evidence="2 3" key="1">
    <citation type="submission" date="2017-03" db="EMBL/GenBank/DDBJ databases">
        <title>Genomes of endolithic fungi from Antarctica.</title>
        <authorList>
            <person name="Coleine C."/>
            <person name="Masonjones S."/>
            <person name="Stajich J.E."/>
        </authorList>
    </citation>
    <scope>NUCLEOTIDE SEQUENCE [LARGE SCALE GENOMIC DNA]</scope>
    <source>
        <strain evidence="2 3">CCFEE 5184</strain>
    </source>
</reference>
<feature type="region of interest" description="Disordered" evidence="1">
    <location>
        <begin position="70"/>
        <end position="97"/>
    </location>
</feature>
<dbReference type="InterPro" id="IPR011990">
    <property type="entry name" value="TPR-like_helical_dom_sf"/>
</dbReference>
<gene>
    <name evidence="2" type="ORF">B0A55_09954</name>
</gene>
<keyword evidence="3" id="KW-1185">Reference proteome</keyword>
<protein>
    <recommendedName>
        <fullName evidence="4">Kinesin light chain</fullName>
    </recommendedName>
</protein>
<accession>A0A4U0X857</accession>
<evidence type="ECO:0000256" key="1">
    <source>
        <dbReference type="SAM" id="MobiDB-lite"/>
    </source>
</evidence>
<dbReference type="Proteomes" id="UP000309340">
    <property type="component" value="Unassembled WGS sequence"/>
</dbReference>
<dbReference type="Gene3D" id="1.25.40.10">
    <property type="entry name" value="Tetratricopeptide repeat domain"/>
    <property type="match status" value="1"/>
</dbReference>
<evidence type="ECO:0000313" key="3">
    <source>
        <dbReference type="Proteomes" id="UP000309340"/>
    </source>
</evidence>
<name>A0A4U0X857_9PEZI</name>
<evidence type="ECO:0000313" key="2">
    <source>
        <dbReference type="EMBL" id="TKA72742.1"/>
    </source>
</evidence>
<comment type="caution">
    <text evidence="2">The sequence shown here is derived from an EMBL/GenBank/DDBJ whole genome shotgun (WGS) entry which is preliminary data.</text>
</comment>
<dbReference type="EMBL" id="NAJQ01000295">
    <property type="protein sequence ID" value="TKA72742.1"/>
    <property type="molecule type" value="Genomic_DNA"/>
</dbReference>
<organism evidence="2 3">
    <name type="scientific">Friedmanniomyces simplex</name>
    <dbReference type="NCBI Taxonomy" id="329884"/>
    <lineage>
        <taxon>Eukaryota</taxon>
        <taxon>Fungi</taxon>
        <taxon>Dikarya</taxon>
        <taxon>Ascomycota</taxon>
        <taxon>Pezizomycotina</taxon>
        <taxon>Dothideomycetes</taxon>
        <taxon>Dothideomycetidae</taxon>
        <taxon>Mycosphaerellales</taxon>
        <taxon>Teratosphaeriaceae</taxon>
        <taxon>Friedmanniomyces</taxon>
    </lineage>
</organism>
<evidence type="ECO:0008006" key="4">
    <source>
        <dbReference type="Google" id="ProtNLM"/>
    </source>
</evidence>
<dbReference type="AlphaFoldDB" id="A0A4U0X857"/>